<proteinExistence type="evidence at transcript level"/>
<dbReference type="Gene3D" id="2.40.70.10">
    <property type="entry name" value="Acid Proteases"/>
    <property type="match status" value="1"/>
</dbReference>
<organism evidence="2">
    <name type="scientific">Populus trichocarpa</name>
    <name type="common">Western balsam poplar</name>
    <name type="synonym">Populus balsamifera subsp. trichocarpa</name>
    <dbReference type="NCBI Taxonomy" id="3694"/>
    <lineage>
        <taxon>Eukaryota</taxon>
        <taxon>Viridiplantae</taxon>
        <taxon>Streptophyta</taxon>
        <taxon>Embryophyta</taxon>
        <taxon>Tracheophyta</taxon>
        <taxon>Spermatophyta</taxon>
        <taxon>Magnoliopsida</taxon>
        <taxon>eudicotyledons</taxon>
        <taxon>Gunneridae</taxon>
        <taxon>Pentapetalae</taxon>
        <taxon>rosids</taxon>
        <taxon>fabids</taxon>
        <taxon>Malpighiales</taxon>
        <taxon>Salicaceae</taxon>
        <taxon>Saliceae</taxon>
        <taxon>Populus</taxon>
    </lineage>
</organism>
<dbReference type="CDD" id="cd00303">
    <property type="entry name" value="retropepsin_like"/>
    <property type="match status" value="1"/>
</dbReference>
<feature type="region of interest" description="Disordered" evidence="1">
    <location>
        <begin position="52"/>
        <end position="86"/>
    </location>
</feature>
<dbReference type="AlphaFoldDB" id="Q0ZCD5"/>
<dbReference type="InterPro" id="IPR021109">
    <property type="entry name" value="Peptidase_aspartic_dom_sf"/>
</dbReference>
<name>Q0ZCD5_POPTR</name>
<feature type="compositionally biased region" description="Polar residues" evidence="1">
    <location>
        <begin position="52"/>
        <end position="74"/>
    </location>
</feature>
<protein>
    <submittedName>
        <fullName evidence="2">Integrase</fullName>
    </submittedName>
</protein>
<accession>Q0ZCD5</accession>
<evidence type="ECO:0000313" key="2">
    <source>
        <dbReference type="EMBL" id="ABG37653.1"/>
    </source>
</evidence>
<feature type="region of interest" description="Disordered" evidence="1">
    <location>
        <begin position="103"/>
        <end position="148"/>
    </location>
</feature>
<dbReference type="EMBL" id="DQ536160">
    <property type="protein sequence ID" value="ABG37653.1"/>
    <property type="molecule type" value="mRNA"/>
</dbReference>
<feature type="compositionally biased region" description="Polar residues" evidence="1">
    <location>
        <begin position="124"/>
        <end position="146"/>
    </location>
</feature>
<evidence type="ECO:0000256" key="1">
    <source>
        <dbReference type="SAM" id="MobiDB-lite"/>
    </source>
</evidence>
<sequence>MFRLAYIQCRDPGECLHEQAHALNSFQRPNHNPYSQTYNLGWRNHLNFSWKSDNNNAQTSQPPFQAHHNFQNSHGYAPPYAPPPRRNLEETLHAFIENGKVIEKPNLEPYEKDDESISEEKGKFQSQPQQNPKGQYNANASSSGSQHMDHVKSVITLRSGKVIEKPNLEPYEKDDESISEGKEGVEPEHCKEKTDSSLALPFPHTMTKQRKVNHNSEILETFKHVRINIPLLDAIKHVPSYAKFLKDLCTVKRKLNVKKKAFLAEQVSAILQNNNALKYKDPGCPTISCFIGEHKIERALLDLGASVNLLPYSVFQSLNLGELKPTSVTLLLADRSVKVPKGIVEDVLVQVDKFIYPVDFVVLDTQPVEACNSIPVILGRPFLATSNALINCRNGLMKLSFGNMTLEMNIFNICKQPRDDNDLQEVDFIEKLVHDQFQTTSSETEIDEFDDLQMVYFQEESKACNWRPQIEELPPRSIESIPSSVQSPKHDLKSLPFNLKYSFLGENETFPVIISSKLNAHQEGQLPAHWSTQDKRKFLNEVKNFYWDDPYLFKYCPDQIFRRCIPDNEAYRTAYKTSLGMSPYRLVYGKPCHLPMELEHKAYWAIKAFNSNLDNASQL</sequence>
<dbReference type="PANTHER" id="PTHR33067:SF32">
    <property type="entry name" value="ASPARTIC PEPTIDASE DDI1-TYPE DOMAIN-CONTAINING PROTEIN"/>
    <property type="match status" value="1"/>
</dbReference>
<reference evidence="2" key="1">
    <citation type="submission" date="2006-05" db="EMBL/GenBank/DDBJ databases">
        <title>Cloning and characterization of non-RGAs based on NBS domain.</title>
        <authorList>
            <person name="Zhang Z.Y."/>
            <person name="Zhang Q."/>
        </authorList>
    </citation>
    <scope>NUCLEOTIDE SEQUENCE</scope>
</reference>
<dbReference type="PANTHER" id="PTHR33067">
    <property type="entry name" value="RNA-DIRECTED DNA POLYMERASE-RELATED"/>
    <property type="match status" value="1"/>
</dbReference>
<dbReference type="SUPFAM" id="SSF50630">
    <property type="entry name" value="Acid proteases"/>
    <property type="match status" value="1"/>
</dbReference>
<feature type="compositionally biased region" description="Basic and acidic residues" evidence="1">
    <location>
        <begin position="179"/>
        <end position="195"/>
    </location>
</feature>
<feature type="region of interest" description="Disordered" evidence="1">
    <location>
        <begin position="166"/>
        <end position="195"/>
    </location>
</feature>